<accession>A0A6J5MER5</accession>
<dbReference type="EMBL" id="LR796839">
    <property type="protein sequence ID" value="CAB4168934.1"/>
    <property type="molecule type" value="Genomic_DNA"/>
</dbReference>
<name>A0A6J5MER5_9CAUD</name>
<proteinExistence type="predicted"/>
<gene>
    <name evidence="3" type="ORF">UFOVP1053_60</name>
    <name evidence="4" type="ORF">UFOVP1297_14</name>
    <name evidence="5" type="ORF">UFOVP1647_54</name>
    <name evidence="1" type="ORF">UFOVP472_60</name>
    <name evidence="2" type="ORF">UFOVP891_8</name>
</gene>
<dbReference type="EMBL" id="LR797507">
    <property type="protein sequence ID" value="CAB4221918.1"/>
    <property type="molecule type" value="Genomic_DNA"/>
</dbReference>
<organism evidence="1">
    <name type="scientific">uncultured Caudovirales phage</name>
    <dbReference type="NCBI Taxonomy" id="2100421"/>
    <lineage>
        <taxon>Viruses</taxon>
        <taxon>Duplodnaviria</taxon>
        <taxon>Heunggongvirae</taxon>
        <taxon>Uroviricota</taxon>
        <taxon>Caudoviricetes</taxon>
        <taxon>Peduoviridae</taxon>
        <taxon>Maltschvirus</taxon>
        <taxon>Maltschvirus maltsch</taxon>
    </lineage>
</organism>
<dbReference type="EMBL" id="LR797004">
    <property type="protein sequence ID" value="CAB4180800.1"/>
    <property type="molecule type" value="Genomic_DNA"/>
</dbReference>
<evidence type="ECO:0000313" key="4">
    <source>
        <dbReference type="EMBL" id="CAB4195460.1"/>
    </source>
</evidence>
<evidence type="ECO:0000313" key="1">
    <source>
        <dbReference type="EMBL" id="CAB4145128.1"/>
    </source>
</evidence>
<protein>
    <submittedName>
        <fullName evidence="1">Uncharacterized protein</fullName>
    </submittedName>
</protein>
<evidence type="ECO:0000313" key="5">
    <source>
        <dbReference type="EMBL" id="CAB4221918.1"/>
    </source>
</evidence>
<dbReference type="EMBL" id="LR796442">
    <property type="protein sequence ID" value="CAB4145128.1"/>
    <property type="molecule type" value="Genomic_DNA"/>
</dbReference>
<evidence type="ECO:0000313" key="2">
    <source>
        <dbReference type="EMBL" id="CAB4168934.1"/>
    </source>
</evidence>
<reference evidence="1" key="1">
    <citation type="submission" date="2020-04" db="EMBL/GenBank/DDBJ databases">
        <authorList>
            <person name="Chiriac C."/>
            <person name="Salcher M."/>
            <person name="Ghai R."/>
            <person name="Kavagutti S V."/>
        </authorList>
    </citation>
    <scope>NUCLEOTIDE SEQUENCE</scope>
</reference>
<dbReference type="EMBL" id="LR797237">
    <property type="protein sequence ID" value="CAB4195460.1"/>
    <property type="molecule type" value="Genomic_DNA"/>
</dbReference>
<evidence type="ECO:0000313" key="3">
    <source>
        <dbReference type="EMBL" id="CAB4180800.1"/>
    </source>
</evidence>
<sequence>MSKKSKISPEGFTDWMDGYCEAFEDLSDGAWQSACMTGVEDYNKEHRTRIDPHEGWLYWLTKGESAK</sequence>